<dbReference type="KEGG" id="nsr:NS506_03245"/>
<proteinExistence type="predicted"/>
<name>A0ABC8AT15_9NOCA</name>
<dbReference type="AlphaFoldDB" id="A0ABC8AT15"/>
<evidence type="ECO:0000313" key="4">
    <source>
        <dbReference type="EMBL" id="APA97298.1"/>
    </source>
</evidence>
<evidence type="ECO:0000313" key="5">
    <source>
        <dbReference type="Proteomes" id="UP000180166"/>
    </source>
</evidence>
<dbReference type="InterPro" id="IPR058330">
    <property type="entry name" value="DUF8017"/>
</dbReference>
<organism evidence="4 5">
    <name type="scientific">Nocardia seriolae</name>
    <dbReference type="NCBI Taxonomy" id="37332"/>
    <lineage>
        <taxon>Bacteria</taxon>
        <taxon>Bacillati</taxon>
        <taxon>Actinomycetota</taxon>
        <taxon>Actinomycetes</taxon>
        <taxon>Mycobacteriales</taxon>
        <taxon>Nocardiaceae</taxon>
        <taxon>Nocardia</taxon>
    </lineage>
</organism>
<feature type="compositionally biased region" description="Low complexity" evidence="1">
    <location>
        <begin position="53"/>
        <end position="62"/>
    </location>
</feature>
<gene>
    <name evidence="4" type="ORF">NS506_03245</name>
</gene>
<keyword evidence="2" id="KW-0472">Membrane</keyword>
<sequence>MSKPPRPQRPLVIALITVSVLGLVVILVVAAMAPAHTVTGTALPADQYGPQDTATRTKPLPTTTTAAPQATIAALTPGWQTAYSISRNAVYDVPQDWTVPTPTTIIGFESGNSRVVMSGAAELQPKSCDGHHTKAMAGVTGSKLGDTAAAAKDVATDRATIGGSNDDRPNATFTLSPVETLTVQGKPAAHVTATLTNPAPYDCSHPATAVVHTIAVAGNNGQSVVMVVFADQNVDGATTTETIRQMFNTLRPAGLKPADCKQDNQVVGTWCN</sequence>
<feature type="domain" description="DUF8017" evidence="3">
    <location>
        <begin position="74"/>
        <end position="253"/>
    </location>
</feature>
<evidence type="ECO:0000259" key="3">
    <source>
        <dbReference type="Pfam" id="PF26056"/>
    </source>
</evidence>
<protein>
    <recommendedName>
        <fullName evidence="3">DUF8017 domain-containing protein</fullName>
    </recommendedName>
</protein>
<keyword evidence="2" id="KW-0812">Transmembrane</keyword>
<feature type="transmembrane region" description="Helical" evidence="2">
    <location>
        <begin position="12"/>
        <end position="33"/>
    </location>
</feature>
<evidence type="ECO:0000256" key="2">
    <source>
        <dbReference type="SAM" id="Phobius"/>
    </source>
</evidence>
<evidence type="ECO:0000256" key="1">
    <source>
        <dbReference type="SAM" id="MobiDB-lite"/>
    </source>
</evidence>
<keyword evidence="2" id="KW-1133">Transmembrane helix</keyword>
<accession>A0ABC8AT15</accession>
<dbReference type="Pfam" id="PF26056">
    <property type="entry name" value="DUF8017"/>
    <property type="match status" value="1"/>
</dbReference>
<feature type="region of interest" description="Disordered" evidence="1">
    <location>
        <begin position="41"/>
        <end position="62"/>
    </location>
</feature>
<reference evidence="4 5" key="1">
    <citation type="submission" date="2016-10" db="EMBL/GenBank/DDBJ databases">
        <title>Genome sequence of Nocardia seriolae strain EM150506, isolated from Anguila japonica.</title>
        <authorList>
            <person name="Han H.-J."/>
        </authorList>
    </citation>
    <scope>NUCLEOTIDE SEQUENCE [LARGE SCALE GENOMIC DNA]</scope>
    <source>
        <strain evidence="4 5">EM150506</strain>
    </source>
</reference>
<dbReference type="EMBL" id="CP017839">
    <property type="protein sequence ID" value="APA97298.1"/>
    <property type="molecule type" value="Genomic_DNA"/>
</dbReference>
<dbReference type="RefSeq" id="WP_158660789.1">
    <property type="nucleotide sequence ID" value="NZ_CP017839.1"/>
</dbReference>
<dbReference type="Proteomes" id="UP000180166">
    <property type="component" value="Chromosome"/>
</dbReference>